<evidence type="ECO:0000259" key="7">
    <source>
        <dbReference type="PROSITE" id="PS51722"/>
    </source>
</evidence>
<feature type="compositionally biased region" description="Basic and acidic residues" evidence="6">
    <location>
        <begin position="69"/>
        <end position="87"/>
    </location>
</feature>
<evidence type="ECO:0000256" key="6">
    <source>
        <dbReference type="SAM" id="MobiDB-lite"/>
    </source>
</evidence>
<feature type="region of interest" description="Disordered" evidence="6">
    <location>
        <begin position="1"/>
        <end position="101"/>
    </location>
</feature>
<reference evidence="8" key="1">
    <citation type="journal article" date="2014" name="Front. Microbiol.">
        <title>High frequency of phylogenetically diverse reductive dehalogenase-homologous genes in deep subseafloor sedimentary metagenomes.</title>
        <authorList>
            <person name="Kawai M."/>
            <person name="Futagami T."/>
            <person name="Toyoda A."/>
            <person name="Takaki Y."/>
            <person name="Nishi S."/>
            <person name="Hori S."/>
            <person name="Arai W."/>
            <person name="Tsubouchi T."/>
            <person name="Morono Y."/>
            <person name="Uchiyama I."/>
            <person name="Ito T."/>
            <person name="Fujiyama A."/>
            <person name="Inagaki F."/>
            <person name="Takami H."/>
        </authorList>
    </citation>
    <scope>NUCLEOTIDE SEQUENCE</scope>
    <source>
        <strain evidence="8">Expedition CK06-06</strain>
    </source>
</reference>
<evidence type="ECO:0000256" key="4">
    <source>
        <dbReference type="ARBA" id="ARBA00022917"/>
    </source>
</evidence>
<dbReference type="PANTHER" id="PTHR43381">
    <property type="entry name" value="TRANSLATION INITIATION FACTOR IF-2-RELATED"/>
    <property type="match status" value="1"/>
</dbReference>
<gene>
    <name evidence="8" type="ORF">S01H1_70873</name>
</gene>
<dbReference type="PROSITE" id="PS51722">
    <property type="entry name" value="G_TR_2"/>
    <property type="match status" value="1"/>
</dbReference>
<dbReference type="Gene3D" id="3.40.50.300">
    <property type="entry name" value="P-loop containing nucleotide triphosphate hydrolases"/>
    <property type="match status" value="1"/>
</dbReference>
<dbReference type="InterPro" id="IPR005225">
    <property type="entry name" value="Small_GTP-bd"/>
</dbReference>
<dbReference type="AlphaFoldDB" id="X0XK19"/>
<feature type="non-terminal residue" evidence="8">
    <location>
        <position position="245"/>
    </location>
</feature>
<keyword evidence="5" id="KW-0342">GTP-binding</keyword>
<feature type="non-terminal residue" evidence="8">
    <location>
        <position position="1"/>
    </location>
</feature>
<sequence>PKYDAPMTQPLMLDIAEQEAAASGKGKRRGKHRGGPEGSGDVKKPRLSRRMRSKDLEDRQARLAAARGEGFRSRPSRKIETSKKSDRGGITTDVQRPEKAEVSEPVTVRDLAVALLARTSEVIGKLMQQGVMATANQIIDTDMAEMVALEMGTELIVELKQTLEQQIEEEFKGIERSNLAKRPPVVTMLGHVDHGKTSLLDKIRSTTVAEGEAGGITQHIGASQVEWKGRMVTFLDTPGHEAFTA</sequence>
<dbReference type="SUPFAM" id="SSF52540">
    <property type="entry name" value="P-loop containing nucleoside triphosphate hydrolases"/>
    <property type="match status" value="1"/>
</dbReference>
<comment type="similarity">
    <text evidence="1">Belongs to the TRAFAC class translation factor GTPase superfamily. Classic translation factor GTPase family. IF-2 subfamily.</text>
</comment>
<feature type="domain" description="Tr-type G" evidence="7">
    <location>
        <begin position="181"/>
        <end position="245"/>
    </location>
</feature>
<dbReference type="InterPro" id="IPR006847">
    <property type="entry name" value="IF2_N"/>
</dbReference>
<evidence type="ECO:0000313" key="8">
    <source>
        <dbReference type="EMBL" id="GAG36973.1"/>
    </source>
</evidence>
<dbReference type="GO" id="GO:0005829">
    <property type="term" value="C:cytosol"/>
    <property type="evidence" value="ECO:0007669"/>
    <property type="project" value="TreeGrafter"/>
</dbReference>
<dbReference type="InterPro" id="IPR015760">
    <property type="entry name" value="TIF_IF2"/>
</dbReference>
<dbReference type="GO" id="GO:0003743">
    <property type="term" value="F:translation initiation factor activity"/>
    <property type="evidence" value="ECO:0007669"/>
    <property type="project" value="UniProtKB-KW"/>
</dbReference>
<protein>
    <recommendedName>
        <fullName evidence="7">Tr-type G domain-containing protein</fullName>
    </recommendedName>
</protein>
<proteinExistence type="inferred from homology"/>
<keyword evidence="4" id="KW-0648">Protein biosynthesis</keyword>
<dbReference type="InterPro" id="IPR027417">
    <property type="entry name" value="P-loop_NTPase"/>
</dbReference>
<dbReference type="InterPro" id="IPR000795">
    <property type="entry name" value="T_Tr_GTP-bd_dom"/>
</dbReference>
<dbReference type="EMBL" id="BARS01047156">
    <property type="protein sequence ID" value="GAG36973.1"/>
    <property type="molecule type" value="Genomic_DNA"/>
</dbReference>
<evidence type="ECO:0000256" key="2">
    <source>
        <dbReference type="ARBA" id="ARBA00022540"/>
    </source>
</evidence>
<dbReference type="NCBIfam" id="TIGR00231">
    <property type="entry name" value="small_GTP"/>
    <property type="match status" value="1"/>
</dbReference>
<dbReference type="GO" id="GO:0005525">
    <property type="term" value="F:GTP binding"/>
    <property type="evidence" value="ECO:0007669"/>
    <property type="project" value="UniProtKB-KW"/>
</dbReference>
<organism evidence="8">
    <name type="scientific">marine sediment metagenome</name>
    <dbReference type="NCBI Taxonomy" id="412755"/>
    <lineage>
        <taxon>unclassified sequences</taxon>
        <taxon>metagenomes</taxon>
        <taxon>ecological metagenomes</taxon>
    </lineage>
</organism>
<evidence type="ECO:0000256" key="1">
    <source>
        <dbReference type="ARBA" id="ARBA00007733"/>
    </source>
</evidence>
<keyword evidence="3" id="KW-0547">Nucleotide-binding</keyword>
<accession>X0XK19</accession>
<evidence type="ECO:0000256" key="5">
    <source>
        <dbReference type="ARBA" id="ARBA00023134"/>
    </source>
</evidence>
<dbReference type="GO" id="GO:0003924">
    <property type="term" value="F:GTPase activity"/>
    <property type="evidence" value="ECO:0007669"/>
    <property type="project" value="InterPro"/>
</dbReference>
<dbReference type="Pfam" id="PF00009">
    <property type="entry name" value="GTP_EFTU"/>
    <property type="match status" value="1"/>
</dbReference>
<comment type="caution">
    <text evidence="8">The sequence shown here is derived from an EMBL/GenBank/DDBJ whole genome shotgun (WGS) entry which is preliminary data.</text>
</comment>
<dbReference type="Pfam" id="PF04760">
    <property type="entry name" value="IF2_N"/>
    <property type="match status" value="1"/>
</dbReference>
<keyword evidence="2" id="KW-0396">Initiation factor</keyword>
<name>X0XK19_9ZZZZ</name>
<dbReference type="PANTHER" id="PTHR43381:SF5">
    <property type="entry name" value="TR-TYPE G DOMAIN-CONTAINING PROTEIN"/>
    <property type="match status" value="1"/>
</dbReference>
<evidence type="ECO:0000256" key="3">
    <source>
        <dbReference type="ARBA" id="ARBA00022741"/>
    </source>
</evidence>